<dbReference type="AlphaFoldDB" id="A0A392UTU4"/>
<feature type="non-terminal residue" evidence="1">
    <location>
        <position position="1"/>
    </location>
</feature>
<comment type="caution">
    <text evidence="1">The sequence shown here is derived from an EMBL/GenBank/DDBJ whole genome shotgun (WGS) entry which is preliminary data.</text>
</comment>
<keyword evidence="2" id="KW-1185">Reference proteome</keyword>
<dbReference type="EMBL" id="LXQA010955553">
    <property type="protein sequence ID" value="MCI78643.1"/>
    <property type="molecule type" value="Genomic_DNA"/>
</dbReference>
<accession>A0A392UTU4</accession>
<evidence type="ECO:0000313" key="1">
    <source>
        <dbReference type="EMBL" id="MCI78643.1"/>
    </source>
</evidence>
<organism evidence="1 2">
    <name type="scientific">Trifolium medium</name>
    <dbReference type="NCBI Taxonomy" id="97028"/>
    <lineage>
        <taxon>Eukaryota</taxon>
        <taxon>Viridiplantae</taxon>
        <taxon>Streptophyta</taxon>
        <taxon>Embryophyta</taxon>
        <taxon>Tracheophyta</taxon>
        <taxon>Spermatophyta</taxon>
        <taxon>Magnoliopsida</taxon>
        <taxon>eudicotyledons</taxon>
        <taxon>Gunneridae</taxon>
        <taxon>Pentapetalae</taxon>
        <taxon>rosids</taxon>
        <taxon>fabids</taxon>
        <taxon>Fabales</taxon>
        <taxon>Fabaceae</taxon>
        <taxon>Papilionoideae</taxon>
        <taxon>50 kb inversion clade</taxon>
        <taxon>NPAAA clade</taxon>
        <taxon>Hologalegina</taxon>
        <taxon>IRL clade</taxon>
        <taxon>Trifolieae</taxon>
        <taxon>Trifolium</taxon>
    </lineage>
</organism>
<name>A0A392UTU4_9FABA</name>
<evidence type="ECO:0000313" key="2">
    <source>
        <dbReference type="Proteomes" id="UP000265520"/>
    </source>
</evidence>
<dbReference type="Proteomes" id="UP000265520">
    <property type="component" value="Unassembled WGS sequence"/>
</dbReference>
<proteinExistence type="predicted"/>
<gene>
    <name evidence="1" type="ORF">A2U01_0099914</name>
</gene>
<protein>
    <submittedName>
        <fullName evidence="1">Uncharacterized protein</fullName>
    </submittedName>
</protein>
<sequence length="33" mass="3800">ASSNDELLIHINPPSNIKDLLFADSSETWFRRI</sequence>
<reference evidence="1 2" key="1">
    <citation type="journal article" date="2018" name="Front. Plant Sci.">
        <title>Red Clover (Trifolium pratense) and Zigzag Clover (T. medium) - A Picture of Genomic Similarities and Differences.</title>
        <authorList>
            <person name="Dluhosova J."/>
            <person name="Istvanek J."/>
            <person name="Nedelnik J."/>
            <person name="Repkova J."/>
        </authorList>
    </citation>
    <scope>NUCLEOTIDE SEQUENCE [LARGE SCALE GENOMIC DNA]</scope>
    <source>
        <strain evidence="2">cv. 10/8</strain>
        <tissue evidence="1">Leaf</tissue>
    </source>
</reference>